<comment type="pathway">
    <text evidence="2 9">Amino-acid biosynthesis; L-tryptophan biosynthesis; L-tryptophan from chorismate: step 4/5.</text>
</comment>
<dbReference type="Gene3D" id="3.20.20.70">
    <property type="entry name" value="Aldolase class I"/>
    <property type="match status" value="1"/>
</dbReference>
<dbReference type="Pfam" id="PF00218">
    <property type="entry name" value="IGPS"/>
    <property type="match status" value="1"/>
</dbReference>
<keyword evidence="5 9" id="KW-0210">Decarboxylase</keyword>
<reference evidence="11 12" key="1">
    <citation type="submission" date="2018-03" db="EMBL/GenBank/DDBJ databases">
        <title>Aquarubrobacter algicola gen. nov., sp. nov., a novel actinobacterium isolated from shallow eutrophic lake during the end of cyanobacterial harmful algal blooms.</title>
        <authorList>
            <person name="Chun S.J."/>
        </authorList>
    </citation>
    <scope>NUCLEOTIDE SEQUENCE [LARGE SCALE GENOMIC DNA]</scope>
    <source>
        <strain evidence="11 12">Seoho-28</strain>
    </source>
</reference>
<protein>
    <recommendedName>
        <fullName evidence="9">Indole-3-glycerol phosphate synthase</fullName>
        <shortName evidence="9">IGPS</shortName>
        <ecNumber evidence="9">4.1.1.48</ecNumber>
    </recommendedName>
</protein>
<gene>
    <name evidence="9" type="primary">trpC</name>
    <name evidence="11" type="ORF">C7Y72_14745</name>
</gene>
<evidence type="ECO:0000256" key="5">
    <source>
        <dbReference type="ARBA" id="ARBA00022793"/>
    </source>
</evidence>
<comment type="caution">
    <text evidence="11">The sequence shown here is derived from an EMBL/GenBank/DDBJ whole genome shotgun (WGS) entry which is preliminary data.</text>
</comment>
<dbReference type="EMBL" id="PYYB01000002">
    <property type="protein sequence ID" value="PTL56236.1"/>
    <property type="molecule type" value="Genomic_DNA"/>
</dbReference>
<keyword evidence="12" id="KW-1185">Reference proteome</keyword>
<keyword evidence="4 9" id="KW-0028">Amino-acid biosynthesis</keyword>
<dbReference type="Proteomes" id="UP000240739">
    <property type="component" value="Unassembled WGS sequence"/>
</dbReference>
<dbReference type="GO" id="GO:0004425">
    <property type="term" value="F:indole-3-glycerol-phosphate synthase activity"/>
    <property type="evidence" value="ECO:0007669"/>
    <property type="project" value="UniProtKB-UniRule"/>
</dbReference>
<dbReference type="CDD" id="cd00331">
    <property type="entry name" value="IGPS"/>
    <property type="match status" value="1"/>
</dbReference>
<dbReference type="InterPro" id="IPR013785">
    <property type="entry name" value="Aldolase_TIM"/>
</dbReference>
<evidence type="ECO:0000259" key="10">
    <source>
        <dbReference type="Pfam" id="PF00218"/>
    </source>
</evidence>
<dbReference type="RefSeq" id="WP_107569955.1">
    <property type="nucleotide sequence ID" value="NZ_PYYB01000002.1"/>
</dbReference>
<dbReference type="PANTHER" id="PTHR22854">
    <property type="entry name" value="TRYPTOPHAN BIOSYNTHESIS PROTEIN"/>
    <property type="match status" value="1"/>
</dbReference>
<dbReference type="UniPathway" id="UPA00035">
    <property type="reaction ID" value="UER00043"/>
</dbReference>
<comment type="catalytic activity">
    <reaction evidence="1 9">
        <text>1-(2-carboxyphenylamino)-1-deoxy-D-ribulose 5-phosphate + H(+) = (1S,2R)-1-C-(indol-3-yl)glycerol 3-phosphate + CO2 + H2O</text>
        <dbReference type="Rhea" id="RHEA:23476"/>
        <dbReference type="ChEBI" id="CHEBI:15377"/>
        <dbReference type="ChEBI" id="CHEBI:15378"/>
        <dbReference type="ChEBI" id="CHEBI:16526"/>
        <dbReference type="ChEBI" id="CHEBI:58613"/>
        <dbReference type="ChEBI" id="CHEBI:58866"/>
        <dbReference type="EC" id="4.1.1.48"/>
    </reaction>
</comment>
<evidence type="ECO:0000256" key="7">
    <source>
        <dbReference type="ARBA" id="ARBA00023141"/>
    </source>
</evidence>
<dbReference type="HAMAP" id="MF_00134_B">
    <property type="entry name" value="IGPS_B"/>
    <property type="match status" value="1"/>
</dbReference>
<dbReference type="InterPro" id="IPR013798">
    <property type="entry name" value="Indole-3-glycerol_P_synth_dom"/>
</dbReference>
<accession>A0A2T4UEM5</accession>
<dbReference type="InterPro" id="IPR045186">
    <property type="entry name" value="Indole-3-glycerol_P_synth"/>
</dbReference>
<dbReference type="NCBIfam" id="NF001377">
    <property type="entry name" value="PRK00278.2-4"/>
    <property type="match status" value="1"/>
</dbReference>
<keyword evidence="6 9" id="KW-0822">Tryptophan biosynthesis</keyword>
<evidence type="ECO:0000313" key="11">
    <source>
        <dbReference type="EMBL" id="PTL56236.1"/>
    </source>
</evidence>
<dbReference type="PANTHER" id="PTHR22854:SF2">
    <property type="entry name" value="INDOLE-3-GLYCEROL-PHOSPHATE SYNTHASE"/>
    <property type="match status" value="1"/>
</dbReference>
<name>A0A2T4UEM5_9ACTN</name>
<evidence type="ECO:0000313" key="12">
    <source>
        <dbReference type="Proteomes" id="UP000240739"/>
    </source>
</evidence>
<comment type="similarity">
    <text evidence="3 9">Belongs to the TrpC family.</text>
</comment>
<feature type="domain" description="Indole-3-glycerol phosphate synthase" evidence="10">
    <location>
        <begin position="4"/>
        <end position="256"/>
    </location>
</feature>
<evidence type="ECO:0000256" key="4">
    <source>
        <dbReference type="ARBA" id="ARBA00022605"/>
    </source>
</evidence>
<dbReference type="AlphaFoldDB" id="A0A2T4UEM5"/>
<evidence type="ECO:0000256" key="3">
    <source>
        <dbReference type="ARBA" id="ARBA00008737"/>
    </source>
</evidence>
<proteinExistence type="inferred from homology"/>
<sequence>MSVLDRIVDSTKEEVRRRQEQVPLKELEARLEARSEDRPFAEALTRPGIAVIAEHKRRSPSAGVIRDGATVTDIVTSYDRGGASALSVLTEGPHFGGSLDDLQEARRACGLPILRKDFMVKRYQVVEAAVSGADAILLIVAALDDKRLAKLNTLALELDLDVLVEVHDAEELQRALEVIDADLIGINNRNLADFTVDVERTYELLSDVPTGKLVVSESGLYTREQLEGLERVGVDAVLVGESLMRAEDPEAACRELTGHAPA</sequence>
<evidence type="ECO:0000256" key="2">
    <source>
        <dbReference type="ARBA" id="ARBA00004696"/>
    </source>
</evidence>
<dbReference type="GO" id="GO:0004640">
    <property type="term" value="F:phosphoribosylanthranilate isomerase activity"/>
    <property type="evidence" value="ECO:0007669"/>
    <property type="project" value="TreeGrafter"/>
</dbReference>
<evidence type="ECO:0000256" key="8">
    <source>
        <dbReference type="ARBA" id="ARBA00023239"/>
    </source>
</evidence>
<dbReference type="InterPro" id="IPR011060">
    <property type="entry name" value="RibuloseP-bd_barrel"/>
</dbReference>
<evidence type="ECO:0000256" key="9">
    <source>
        <dbReference type="HAMAP-Rule" id="MF_00134"/>
    </source>
</evidence>
<evidence type="ECO:0000256" key="6">
    <source>
        <dbReference type="ARBA" id="ARBA00022822"/>
    </source>
</evidence>
<dbReference type="EC" id="4.1.1.48" evidence="9"/>
<dbReference type="SUPFAM" id="SSF51366">
    <property type="entry name" value="Ribulose-phoshate binding barrel"/>
    <property type="match status" value="1"/>
</dbReference>
<keyword evidence="8 9" id="KW-0456">Lyase</keyword>
<evidence type="ECO:0000256" key="1">
    <source>
        <dbReference type="ARBA" id="ARBA00001633"/>
    </source>
</evidence>
<keyword evidence="7 9" id="KW-0057">Aromatic amino acid biosynthesis</keyword>
<dbReference type="OrthoDB" id="9804217at2"/>
<dbReference type="FunFam" id="3.20.20.70:FF:000024">
    <property type="entry name" value="Indole-3-glycerol phosphate synthase"/>
    <property type="match status" value="1"/>
</dbReference>
<organism evidence="11 12">
    <name type="scientific">Paraconexibacter algicola</name>
    <dbReference type="NCBI Taxonomy" id="2133960"/>
    <lineage>
        <taxon>Bacteria</taxon>
        <taxon>Bacillati</taxon>
        <taxon>Actinomycetota</taxon>
        <taxon>Thermoleophilia</taxon>
        <taxon>Solirubrobacterales</taxon>
        <taxon>Paraconexibacteraceae</taxon>
        <taxon>Paraconexibacter</taxon>
    </lineage>
</organism>
<dbReference type="GO" id="GO:0000162">
    <property type="term" value="P:L-tryptophan biosynthetic process"/>
    <property type="evidence" value="ECO:0007669"/>
    <property type="project" value="UniProtKB-UniRule"/>
</dbReference>